<dbReference type="InterPro" id="IPR036457">
    <property type="entry name" value="PPM-type-like_dom_sf"/>
</dbReference>
<gene>
    <name evidence="4" type="ordered locus">Fluta_1290</name>
</gene>
<dbReference type="PANTHER" id="PTHR43156">
    <property type="entry name" value="STAGE II SPORULATION PROTEIN E-RELATED"/>
    <property type="match status" value="1"/>
</dbReference>
<evidence type="ECO:0000256" key="1">
    <source>
        <dbReference type="ARBA" id="ARBA00022801"/>
    </source>
</evidence>
<keyword evidence="2" id="KW-0472">Membrane</keyword>
<dbReference type="GO" id="GO:0016791">
    <property type="term" value="F:phosphatase activity"/>
    <property type="evidence" value="ECO:0007669"/>
    <property type="project" value="TreeGrafter"/>
</dbReference>
<dbReference type="Gene3D" id="3.60.40.10">
    <property type="entry name" value="PPM-type phosphatase domain"/>
    <property type="match status" value="1"/>
</dbReference>
<dbReference type="AlphaFoldDB" id="F2IC59"/>
<feature type="transmembrane region" description="Helical" evidence="2">
    <location>
        <begin position="67"/>
        <end position="84"/>
    </location>
</feature>
<dbReference type="STRING" id="755732.Fluta_1290"/>
<evidence type="ECO:0000313" key="4">
    <source>
        <dbReference type="EMBL" id="AEA43285.1"/>
    </source>
</evidence>
<evidence type="ECO:0000259" key="3">
    <source>
        <dbReference type="SMART" id="SM00331"/>
    </source>
</evidence>
<dbReference type="KEGG" id="fte:Fluta_1290"/>
<dbReference type="InterPro" id="IPR052016">
    <property type="entry name" value="Bact_Sigma-Reg"/>
</dbReference>
<sequence>MLAYTPMYVLYKQPAGIVLNSLYFSSSILTFILIHQKKKIPAFVLLVCASMLYFVASSIVYGAKVNLHFFLLIVCMLQVVLFNSQLIIRTFIALCIVSFFSVVIWSHFYDRLIYIPQQTESAEAIMGNVNLLLLFLIISLFILFFKGEMIAGQKRILEQKNLIEEKNKDITDSLLYAQRIQNAMLPSASSLESIFSDYFLFFKPKDIVSGDFYWAFENERYQFVAVGDCTGHGVPGCMMSVLGINLLIEIVENKQIQEPKVILEELRNGILLAFDKDRKSEEYKDGMDISIIRIERQTNTYTFAAANNCIYHLTPDQLEERIADRQSVGYSHESKAFSQQEFSYQPGDLLVLFTDGFADQFGGPKNKKFRYKPFQELLFTQQQNNNLSKVLHVTFENWKKELEQVDDVCVFGVRL</sequence>
<evidence type="ECO:0000256" key="2">
    <source>
        <dbReference type="SAM" id="Phobius"/>
    </source>
</evidence>
<evidence type="ECO:0000313" key="5">
    <source>
        <dbReference type="Proteomes" id="UP000007463"/>
    </source>
</evidence>
<dbReference type="Pfam" id="PF07228">
    <property type="entry name" value="SpoIIE"/>
    <property type="match status" value="1"/>
</dbReference>
<keyword evidence="2" id="KW-0812">Transmembrane</keyword>
<keyword evidence="5" id="KW-1185">Reference proteome</keyword>
<feature type="transmembrane region" description="Helical" evidence="2">
    <location>
        <begin position="129"/>
        <end position="145"/>
    </location>
</feature>
<feature type="transmembrane region" description="Helical" evidence="2">
    <location>
        <begin position="15"/>
        <end position="35"/>
    </location>
</feature>
<keyword evidence="1" id="KW-0378">Hydrolase</keyword>
<feature type="domain" description="PPM-type phosphatase" evidence="3">
    <location>
        <begin position="193"/>
        <end position="415"/>
    </location>
</feature>
<feature type="transmembrane region" description="Helical" evidence="2">
    <location>
        <begin position="42"/>
        <end position="61"/>
    </location>
</feature>
<accession>F2IC59</accession>
<protein>
    <submittedName>
        <fullName evidence="4">Protein serine/threonine phosphatase</fullName>
    </submittedName>
</protein>
<dbReference type="Proteomes" id="UP000007463">
    <property type="component" value="Chromosome"/>
</dbReference>
<dbReference type="eggNOG" id="COG2208">
    <property type="taxonomic scope" value="Bacteria"/>
</dbReference>
<reference evidence="4 5" key="1">
    <citation type="journal article" date="2011" name="Stand. Genomic Sci.">
        <title>Complete genome sequence of the gliding freshwater bacterium Fluviicola taffensis type strain (RW262).</title>
        <authorList>
            <person name="Woyke T."/>
            <person name="Chertkov O."/>
            <person name="Lapidus A."/>
            <person name="Nolan M."/>
            <person name="Lucas S."/>
            <person name="Del Rio T.G."/>
            <person name="Tice H."/>
            <person name="Cheng J.F."/>
            <person name="Tapia R."/>
            <person name="Han C."/>
            <person name="Goodwin L."/>
            <person name="Pitluck S."/>
            <person name="Liolios K."/>
            <person name="Pagani I."/>
            <person name="Ivanova N."/>
            <person name="Huntemann M."/>
            <person name="Mavromatis K."/>
            <person name="Mikhailova N."/>
            <person name="Pati A."/>
            <person name="Chen A."/>
            <person name="Palaniappan K."/>
            <person name="Land M."/>
            <person name="Hauser L."/>
            <person name="Brambilla E.M."/>
            <person name="Rohde M."/>
            <person name="Mwirichia R."/>
            <person name="Sikorski J."/>
            <person name="Tindall B.J."/>
            <person name="Goker M."/>
            <person name="Bristow J."/>
            <person name="Eisen J.A."/>
            <person name="Markowitz V."/>
            <person name="Hugenholtz P."/>
            <person name="Klenk H.P."/>
            <person name="Kyrpides N.C."/>
        </authorList>
    </citation>
    <scope>NUCLEOTIDE SEQUENCE [LARGE SCALE GENOMIC DNA]</scope>
    <source>
        <strain evidence="5">DSM 16823 / RW262 / RW262</strain>
    </source>
</reference>
<dbReference type="InterPro" id="IPR001932">
    <property type="entry name" value="PPM-type_phosphatase-like_dom"/>
</dbReference>
<keyword evidence="2" id="KW-1133">Transmembrane helix</keyword>
<dbReference type="SMART" id="SM00331">
    <property type="entry name" value="PP2C_SIG"/>
    <property type="match status" value="1"/>
</dbReference>
<reference evidence="5" key="2">
    <citation type="submission" date="2011-02" db="EMBL/GenBank/DDBJ databases">
        <title>The complete genome of Fluviicola taffensis DSM 16823.</title>
        <authorList>
            <consortium name="US DOE Joint Genome Institute (JGI-PGF)"/>
            <person name="Lucas S."/>
            <person name="Copeland A."/>
            <person name="Lapidus A."/>
            <person name="Bruce D."/>
            <person name="Goodwin L."/>
            <person name="Pitluck S."/>
            <person name="Kyrpides N."/>
            <person name="Mavromatis K."/>
            <person name="Ivanova N."/>
            <person name="Mikhailova N."/>
            <person name="Pagani I."/>
            <person name="Chertkov O."/>
            <person name="Detter J.C."/>
            <person name="Han C."/>
            <person name="Tapia R."/>
            <person name="Land M."/>
            <person name="Hauser L."/>
            <person name="Markowitz V."/>
            <person name="Cheng J.-F."/>
            <person name="Hugenholtz P."/>
            <person name="Woyke T."/>
            <person name="Wu D."/>
            <person name="Tindall B."/>
            <person name="Pomrenke H.G."/>
            <person name="Brambilla E."/>
            <person name="Klenk H.-P."/>
            <person name="Eisen J.A."/>
        </authorList>
    </citation>
    <scope>NUCLEOTIDE SEQUENCE [LARGE SCALE GENOMIC DNA]</scope>
    <source>
        <strain evidence="5">DSM 16823 / RW262 / RW262</strain>
    </source>
</reference>
<dbReference type="PANTHER" id="PTHR43156:SF9">
    <property type="entry name" value="HAMP DOMAIN-CONTAINING PROTEIN"/>
    <property type="match status" value="1"/>
</dbReference>
<dbReference type="HOGENOM" id="CLU_661827_0_0_10"/>
<dbReference type="EMBL" id="CP002542">
    <property type="protein sequence ID" value="AEA43285.1"/>
    <property type="molecule type" value="Genomic_DNA"/>
</dbReference>
<name>F2IC59_FLUTR</name>
<feature type="transmembrane region" description="Helical" evidence="2">
    <location>
        <begin position="91"/>
        <end position="109"/>
    </location>
</feature>
<organism evidence="4 5">
    <name type="scientific">Fluviicola taffensis (strain DSM 16823 / NCIMB 13979 / RW262)</name>
    <dbReference type="NCBI Taxonomy" id="755732"/>
    <lineage>
        <taxon>Bacteria</taxon>
        <taxon>Pseudomonadati</taxon>
        <taxon>Bacteroidota</taxon>
        <taxon>Flavobacteriia</taxon>
        <taxon>Flavobacteriales</taxon>
        <taxon>Crocinitomicaceae</taxon>
        <taxon>Fluviicola</taxon>
    </lineage>
</organism>
<proteinExistence type="predicted"/>